<dbReference type="GO" id="GO:1990112">
    <property type="term" value="C:RQC complex"/>
    <property type="evidence" value="ECO:0007669"/>
    <property type="project" value="TreeGrafter"/>
</dbReference>
<dbReference type="GO" id="GO:0072344">
    <property type="term" value="P:rescue of stalled ribosome"/>
    <property type="evidence" value="ECO:0007669"/>
    <property type="project" value="TreeGrafter"/>
</dbReference>
<dbReference type="Pfam" id="PF05833">
    <property type="entry name" value="NFACT_N"/>
    <property type="match status" value="2"/>
</dbReference>
<keyword evidence="4" id="KW-1185">Reference proteome</keyword>
<feature type="domain" description="NFACT RNA-binding" evidence="2">
    <location>
        <begin position="350"/>
        <end position="438"/>
    </location>
</feature>
<evidence type="ECO:0000313" key="4">
    <source>
        <dbReference type="Proteomes" id="UP000002019"/>
    </source>
</evidence>
<evidence type="ECO:0000259" key="2">
    <source>
        <dbReference type="Pfam" id="PF05670"/>
    </source>
</evidence>
<dbReference type="GO" id="GO:0043023">
    <property type="term" value="F:ribosomal large subunit binding"/>
    <property type="evidence" value="ECO:0007669"/>
    <property type="project" value="TreeGrafter"/>
</dbReference>
<dbReference type="Gene3D" id="2.30.310.10">
    <property type="entry name" value="ibrinogen binding protein from staphylococcus aureus domain"/>
    <property type="match status" value="1"/>
</dbReference>
<sequence length="467" mass="54097">MKYSYLKQWTQEMIGYQAVIESVLLFPELLVLQTKDKKALCIVLSKRDAFIFLQDNFHPPQEGKKIWQKLNNCHLTGISLAENDRLAYLELQQRDIYQQNKKYFLIAELMPPQPNAILTDSELHILDALHKYSYADNPQRQILPGLVYTAPKTSFQPILEEVKSPYPDGSTTCNDYFIHLYYNKLKQEEEAENGQKICTALKKELQKLQKKREKLKQDLTNAEKADFWLACAECLKTNLHNLKTGRESFTAINYLDPALQEIEIPLQKDKSPQENLQSYLKKYHKAKNGLQIITKNLAQTDAEIEKIKNLIAQAEKGELPDSVILPSKPTGHKIVQNAILADKILKLKINDEFQILIGRRAKENDYLTTQLARPYDYWFHCRIYHGAHIVLKCLKKTEPSPQLIELCCNLAAWFSKAKFSTNVPVDYTQIRYVRKPRKSPPGFVTYKNFKSVFATPMSLKEVREKLS</sequence>
<dbReference type="PANTHER" id="PTHR15239">
    <property type="entry name" value="NUCLEAR EXPORT MEDIATOR FACTOR NEMF"/>
    <property type="match status" value="1"/>
</dbReference>
<name>B0VHV9_CLOAI</name>
<organism evidence="3 4">
    <name type="scientific">Cloacimonas acidaminovorans (strain Evry)</name>
    <dbReference type="NCBI Taxonomy" id="459349"/>
    <lineage>
        <taxon>Bacteria</taxon>
        <taxon>Pseudomonadati</taxon>
        <taxon>Candidatus Cloacimonadota</taxon>
        <taxon>Candidatus Cloacimonadia</taxon>
        <taxon>Candidatus Cloacimonadales</taxon>
        <taxon>Candidatus Cloacimonadaceae</taxon>
        <taxon>Candidatus Cloacimonas</taxon>
    </lineage>
</organism>
<feature type="coiled-coil region" evidence="1">
    <location>
        <begin position="290"/>
        <end position="317"/>
    </location>
</feature>
<protein>
    <recommendedName>
        <fullName evidence="2">NFACT RNA-binding domain-containing protein</fullName>
    </recommendedName>
</protein>
<evidence type="ECO:0000256" key="1">
    <source>
        <dbReference type="SAM" id="Coils"/>
    </source>
</evidence>
<dbReference type="RefSeq" id="WP_015424788.1">
    <property type="nucleotide sequence ID" value="NC_020449.1"/>
</dbReference>
<dbReference type="Proteomes" id="UP000002019">
    <property type="component" value="Chromosome"/>
</dbReference>
<dbReference type="Pfam" id="PF05670">
    <property type="entry name" value="NFACT-R_1"/>
    <property type="match status" value="1"/>
</dbReference>
<keyword evidence="1" id="KW-0175">Coiled coil</keyword>
<dbReference type="PANTHER" id="PTHR15239:SF6">
    <property type="entry name" value="RIBOSOME QUALITY CONTROL COMPLEX SUBUNIT NEMF"/>
    <property type="match status" value="1"/>
</dbReference>
<dbReference type="STRING" id="459349.CLOAM1058"/>
<dbReference type="GO" id="GO:0000049">
    <property type="term" value="F:tRNA binding"/>
    <property type="evidence" value="ECO:0007669"/>
    <property type="project" value="TreeGrafter"/>
</dbReference>
<dbReference type="KEGG" id="caci:CLOAM1058"/>
<dbReference type="InterPro" id="IPR008532">
    <property type="entry name" value="NFACT_RNA-bd"/>
</dbReference>
<proteinExistence type="predicted"/>
<reference evidence="3 4" key="1">
    <citation type="journal article" date="2008" name="J. Bacteriol.">
        <title>'Candidatus Cloacamonas acidaminovorans': genome sequence reconstruction provides a first glimpse of a new bacterial division.</title>
        <authorList>
            <person name="Pelletier E."/>
            <person name="Kreimeyer A."/>
            <person name="Bocs S."/>
            <person name="Rouy Z."/>
            <person name="Gyapay G."/>
            <person name="Chouari R."/>
            <person name="Riviere D."/>
            <person name="Ganesan A."/>
            <person name="Daegelen P."/>
            <person name="Sghir A."/>
            <person name="Cohen G.N."/>
            <person name="Medigue C."/>
            <person name="Weissenbach J."/>
            <person name="Le Paslier D."/>
        </authorList>
    </citation>
    <scope>NUCLEOTIDE SEQUENCE [LARGE SCALE GENOMIC DNA]</scope>
    <source>
        <strain evidence="4">Evry</strain>
    </source>
</reference>
<dbReference type="AlphaFoldDB" id="B0VHV9"/>
<dbReference type="OrthoDB" id="9766163at2"/>
<dbReference type="EMBL" id="CU466930">
    <property type="protein sequence ID" value="CAO80930.1"/>
    <property type="molecule type" value="Genomic_DNA"/>
</dbReference>
<evidence type="ECO:0000313" key="3">
    <source>
        <dbReference type="EMBL" id="CAO80930.1"/>
    </source>
</evidence>
<dbReference type="HOGENOM" id="CLU_536010_0_0_0"/>
<gene>
    <name evidence="3" type="ordered locus">CLOAM1058</name>
</gene>
<dbReference type="InterPro" id="IPR051608">
    <property type="entry name" value="RQC_Subunit_NEMF"/>
</dbReference>
<dbReference type="eggNOG" id="COG1293">
    <property type="taxonomic scope" value="Bacteria"/>
</dbReference>
<accession>B0VHV9</accession>
<feature type="coiled-coil region" evidence="1">
    <location>
        <begin position="191"/>
        <end position="225"/>
    </location>
</feature>